<name>A0A9W6JQ91_9HYPH</name>
<reference evidence="1" key="1">
    <citation type="journal article" date="2014" name="Int. J. Syst. Evol. Microbiol.">
        <title>Complete genome sequence of Corynebacterium casei LMG S-19264T (=DSM 44701T), isolated from a smear-ripened cheese.</title>
        <authorList>
            <consortium name="US DOE Joint Genome Institute (JGI-PGF)"/>
            <person name="Walter F."/>
            <person name="Albersmeier A."/>
            <person name="Kalinowski J."/>
            <person name="Ruckert C."/>
        </authorList>
    </citation>
    <scope>NUCLEOTIDE SEQUENCE</scope>
    <source>
        <strain evidence="1">VKM B-2748</strain>
    </source>
</reference>
<evidence type="ECO:0008006" key="3">
    <source>
        <dbReference type="Google" id="ProtNLM"/>
    </source>
</evidence>
<evidence type="ECO:0000313" key="2">
    <source>
        <dbReference type="Proteomes" id="UP001143309"/>
    </source>
</evidence>
<accession>A0A9W6JQ91</accession>
<dbReference type="AlphaFoldDB" id="A0A9W6JQ91"/>
<gene>
    <name evidence="1" type="ORF">GCM10008174_35070</name>
</gene>
<dbReference type="EMBL" id="BSFL01000005">
    <property type="protein sequence ID" value="GLK81766.1"/>
    <property type="molecule type" value="Genomic_DNA"/>
</dbReference>
<keyword evidence="2" id="KW-1185">Reference proteome</keyword>
<dbReference type="RefSeq" id="WP_271202236.1">
    <property type="nucleotide sequence ID" value="NZ_BSFL01000005.1"/>
</dbReference>
<evidence type="ECO:0000313" key="1">
    <source>
        <dbReference type="EMBL" id="GLK81766.1"/>
    </source>
</evidence>
<proteinExistence type="predicted"/>
<reference evidence="1" key="2">
    <citation type="submission" date="2023-01" db="EMBL/GenBank/DDBJ databases">
        <authorList>
            <person name="Sun Q."/>
            <person name="Evtushenko L."/>
        </authorList>
    </citation>
    <scope>NUCLEOTIDE SEQUENCE</scope>
    <source>
        <strain evidence="1">VKM B-2748</strain>
    </source>
</reference>
<organism evidence="1 2">
    <name type="scientific">Methylopila turkensis</name>
    <dbReference type="NCBI Taxonomy" id="1437816"/>
    <lineage>
        <taxon>Bacteria</taxon>
        <taxon>Pseudomonadati</taxon>
        <taxon>Pseudomonadota</taxon>
        <taxon>Alphaproteobacteria</taxon>
        <taxon>Hyphomicrobiales</taxon>
        <taxon>Methylopilaceae</taxon>
        <taxon>Methylopila</taxon>
    </lineage>
</organism>
<dbReference type="Proteomes" id="UP001143309">
    <property type="component" value="Unassembled WGS sequence"/>
</dbReference>
<sequence length="259" mass="26748">MTMIDWETLNAYVDRELAPADAARVAAAAARDPSIAARVASLSALKAETSALPPPAGAPPFELSSAAKTQPRWRPIAIAASVALLIGAGALASHPWRTAVADPLAETVAAERPWLTGERAAQPASGVRLAVETAASDGLPDLSAANLRLAYLSADPMADGRRGLFAGYLGPHGCRLGLWIGRSDATAASRVVQDVGDVRVRGWATGGVAYALMSRSMDPVRLDRFAAVIAAIVGREHKLGDDLRVALQDAARTGGACSG</sequence>
<comment type="caution">
    <text evidence="1">The sequence shown here is derived from an EMBL/GenBank/DDBJ whole genome shotgun (WGS) entry which is preliminary data.</text>
</comment>
<protein>
    <recommendedName>
        <fullName evidence="3">Anti-sigma factor</fullName>
    </recommendedName>
</protein>